<reference evidence="5" key="1">
    <citation type="submission" date="2017-03" db="EMBL/GenBank/DDBJ databases">
        <title>Genomes of endolithic fungi from Antarctica.</title>
        <authorList>
            <person name="Coleine C."/>
            <person name="Masonjones S."/>
            <person name="Stajich J.E."/>
        </authorList>
    </citation>
    <scope>NUCLEOTIDE SEQUENCE [LARGE SCALE GENOMIC DNA]</scope>
    <source>
        <strain evidence="5">CCFEE 5527</strain>
    </source>
</reference>
<dbReference type="InterPro" id="IPR013108">
    <property type="entry name" value="Amidohydro_3"/>
</dbReference>
<dbReference type="CDD" id="cd01293">
    <property type="entry name" value="Bact_CD"/>
    <property type="match status" value="1"/>
</dbReference>
<dbReference type="GO" id="GO:0046872">
    <property type="term" value="F:metal ion binding"/>
    <property type="evidence" value="ECO:0007669"/>
    <property type="project" value="UniProtKB-KW"/>
</dbReference>
<dbReference type="PANTHER" id="PTHR32027">
    <property type="entry name" value="CYTOSINE DEAMINASE"/>
    <property type="match status" value="1"/>
</dbReference>
<evidence type="ECO:0000256" key="2">
    <source>
        <dbReference type="ARBA" id="ARBA00022801"/>
    </source>
</evidence>
<dbReference type="InterPro" id="IPR032466">
    <property type="entry name" value="Metal_Hydrolase"/>
</dbReference>
<comment type="caution">
    <text evidence="4">The sequence shown here is derived from an EMBL/GenBank/DDBJ whole genome shotgun (WGS) entry which is preliminary data.</text>
</comment>
<accession>A0A1V8SBT5</accession>
<dbReference type="SUPFAM" id="SSF51338">
    <property type="entry name" value="Composite domain of metallo-dependent hydrolases"/>
    <property type="match status" value="1"/>
</dbReference>
<dbReference type="Gene3D" id="2.30.40.10">
    <property type="entry name" value="Urease, subunit C, domain 1"/>
    <property type="match status" value="1"/>
</dbReference>
<sequence>MRVINARLRDHIGLCDIVVANEKISSIKEHDSETVPVGDEIYDAKGYLTVPQFCENHIHLDYANTAGVPRDNQSGTLFEAIEIWRDRKEAGLTRPEEIKHNALLAVRSCVEHGVGFIRSHADVTDPDLIALKVLLELRDEVKEWCEIQVVAFPQNGIIAFPHGKELMEKAMSMGADVVGGIPHLEPTYEDGVESLKFIFDLAQKHNAMVDVHCDEIDDPESRFVDIMAAETTKRGMQGRVTVSHAVAMGYYPPGYLARLLPKLVESEVGFAVAPRENLQLQGRDFGAPTPRGVAPIRMLADRGISVAFSQDSICDPWYPIGDGNPMLNMDSGLHVGHMLTAQYIDRCLDFISYNPAANMGLQDRYGLDEGKSASFLILGATTDREALRIQPRVLLSVHKGKEVFRQAAPVIEWKT</sequence>
<feature type="domain" description="Amidohydrolase 3" evidence="3">
    <location>
        <begin position="40"/>
        <end position="404"/>
    </location>
</feature>
<dbReference type="Proteomes" id="UP000192596">
    <property type="component" value="Unassembled WGS sequence"/>
</dbReference>
<organism evidence="4 5">
    <name type="scientific">Cryoendolithus antarcticus</name>
    <dbReference type="NCBI Taxonomy" id="1507870"/>
    <lineage>
        <taxon>Eukaryota</taxon>
        <taxon>Fungi</taxon>
        <taxon>Dikarya</taxon>
        <taxon>Ascomycota</taxon>
        <taxon>Pezizomycotina</taxon>
        <taxon>Dothideomycetes</taxon>
        <taxon>Dothideomycetidae</taxon>
        <taxon>Cladosporiales</taxon>
        <taxon>Cladosporiaceae</taxon>
        <taxon>Cryoendolithus</taxon>
    </lineage>
</organism>
<evidence type="ECO:0000259" key="3">
    <source>
        <dbReference type="Pfam" id="PF07969"/>
    </source>
</evidence>
<dbReference type="AlphaFoldDB" id="A0A1V8SBT5"/>
<name>A0A1V8SBT5_9PEZI</name>
<dbReference type="Pfam" id="PF07969">
    <property type="entry name" value="Amidohydro_3"/>
    <property type="match status" value="1"/>
</dbReference>
<protein>
    <recommendedName>
        <fullName evidence="3">Amidohydrolase 3 domain-containing protein</fullName>
    </recommendedName>
</protein>
<dbReference type="SUPFAM" id="SSF51556">
    <property type="entry name" value="Metallo-dependent hydrolases"/>
    <property type="match status" value="1"/>
</dbReference>
<dbReference type="GO" id="GO:0016814">
    <property type="term" value="F:hydrolase activity, acting on carbon-nitrogen (but not peptide) bonds, in cyclic amidines"/>
    <property type="evidence" value="ECO:0007669"/>
    <property type="project" value="TreeGrafter"/>
</dbReference>
<keyword evidence="5" id="KW-1185">Reference proteome</keyword>
<keyword evidence="1" id="KW-0479">Metal-binding</keyword>
<dbReference type="PANTHER" id="PTHR32027:SF0">
    <property type="entry name" value="CYTOSINE DEAMINASE"/>
    <property type="match status" value="1"/>
</dbReference>
<keyword evidence="2" id="KW-0378">Hydrolase</keyword>
<dbReference type="InParanoid" id="A0A1V8SBT5"/>
<evidence type="ECO:0000313" key="4">
    <source>
        <dbReference type="EMBL" id="OQN96380.1"/>
    </source>
</evidence>
<dbReference type="OrthoDB" id="10266980at2759"/>
<dbReference type="Gene3D" id="3.20.20.140">
    <property type="entry name" value="Metal-dependent hydrolases"/>
    <property type="match status" value="1"/>
</dbReference>
<dbReference type="InterPro" id="IPR052349">
    <property type="entry name" value="Metallo-hydrolase_Enzymes"/>
</dbReference>
<proteinExistence type="predicted"/>
<gene>
    <name evidence="4" type="ORF">B0A48_17632</name>
</gene>
<evidence type="ECO:0000256" key="1">
    <source>
        <dbReference type="ARBA" id="ARBA00022723"/>
    </source>
</evidence>
<dbReference type="EMBL" id="NAJO01000067">
    <property type="protein sequence ID" value="OQN96380.1"/>
    <property type="molecule type" value="Genomic_DNA"/>
</dbReference>
<dbReference type="FunFam" id="3.20.20.140:FF:000019">
    <property type="entry name" value="Cytosine deaminase"/>
    <property type="match status" value="1"/>
</dbReference>
<dbReference type="InterPro" id="IPR011059">
    <property type="entry name" value="Metal-dep_hydrolase_composite"/>
</dbReference>
<evidence type="ECO:0000313" key="5">
    <source>
        <dbReference type="Proteomes" id="UP000192596"/>
    </source>
</evidence>